<dbReference type="FunFam" id="3.40.50.300:FF:000006">
    <property type="entry name" value="DNA-binding transcriptional regulator NtrC"/>
    <property type="match status" value="1"/>
</dbReference>
<dbReference type="EMBL" id="FOUU01000002">
    <property type="protein sequence ID" value="SFM64451.1"/>
    <property type="molecule type" value="Genomic_DNA"/>
</dbReference>
<dbReference type="PROSITE" id="PS00676">
    <property type="entry name" value="SIGMA54_INTERACT_2"/>
    <property type="match status" value="1"/>
</dbReference>
<dbReference type="SUPFAM" id="SSF52540">
    <property type="entry name" value="P-loop containing nucleoside triphosphate hydrolases"/>
    <property type="match status" value="1"/>
</dbReference>
<dbReference type="Proteomes" id="UP000199611">
    <property type="component" value="Unassembled WGS sequence"/>
</dbReference>
<sequence>MARIRILVVDDELIVRESLVGWLKKTGYDVDAASGGVEALSRLNETEYDLVFLDIKMPDMSGIEVLKRIREVSPETMVVMITAFGSVDTAVEAMKLGAHDYLMKPFEPEHLLLLVEKLLQQKRIIEENIVLREQISRRIQYEDLIGAAPCMQKLFEVIEEVASVDSPVLIRGETGTGKELVAKAIHAKSPRRYGPFIAINCGAFSESLLESELFGHEAGAFTGAIKTRKGRLELADGGTLFLDEIGEIPLKMQVDLLRVLEEKRFQRVGGRSYINVDFRCISATNRNLEEEIRRGNFRKDLYFRLNVIDIEVPPLRERKEDISLLAEHFLARFRRETNKPVTAISRDAIQLLESYDWPGNVRELENAIERAVVLARGRMLTRQDFDFLLRGGEFRNEADQSLKAVEKRHIEKVLKECGWNISKAARILDINRTTLHHKIKKYGLTPPE</sequence>
<evidence type="ECO:0000256" key="3">
    <source>
        <dbReference type="ARBA" id="ARBA00022553"/>
    </source>
</evidence>
<keyword evidence="9" id="KW-0010">Activator</keyword>
<dbReference type="PANTHER" id="PTHR32071">
    <property type="entry name" value="TRANSCRIPTIONAL REGULATORY PROTEIN"/>
    <property type="match status" value="1"/>
</dbReference>
<evidence type="ECO:0000259" key="13">
    <source>
        <dbReference type="PROSITE" id="PS50110"/>
    </source>
</evidence>
<evidence type="ECO:0000259" key="12">
    <source>
        <dbReference type="PROSITE" id="PS50045"/>
    </source>
</evidence>
<dbReference type="Pfam" id="PF02954">
    <property type="entry name" value="HTH_8"/>
    <property type="match status" value="1"/>
</dbReference>
<dbReference type="GO" id="GO:0005737">
    <property type="term" value="C:cytoplasm"/>
    <property type="evidence" value="ECO:0007669"/>
    <property type="project" value="UniProtKB-SubCell"/>
</dbReference>
<name>A0A1I4SJB8_9BACT</name>
<evidence type="ECO:0000256" key="9">
    <source>
        <dbReference type="ARBA" id="ARBA00023159"/>
    </source>
</evidence>
<dbReference type="InterPro" id="IPR025662">
    <property type="entry name" value="Sigma_54_int_dom_ATP-bd_1"/>
</dbReference>
<dbReference type="Gene3D" id="3.40.50.300">
    <property type="entry name" value="P-loop containing nucleotide triphosphate hydrolases"/>
    <property type="match status" value="1"/>
</dbReference>
<dbReference type="FunFam" id="3.40.50.2300:FF:000018">
    <property type="entry name" value="DNA-binding transcriptional regulator NtrC"/>
    <property type="match status" value="1"/>
</dbReference>
<keyword evidence="10" id="KW-0804">Transcription</keyword>
<dbReference type="SUPFAM" id="SSF46689">
    <property type="entry name" value="Homeodomain-like"/>
    <property type="match status" value="1"/>
</dbReference>
<dbReference type="Gene3D" id="1.10.10.60">
    <property type="entry name" value="Homeodomain-like"/>
    <property type="match status" value="1"/>
</dbReference>
<evidence type="ECO:0000256" key="4">
    <source>
        <dbReference type="ARBA" id="ARBA00022741"/>
    </source>
</evidence>
<keyword evidence="2" id="KW-0963">Cytoplasm</keyword>
<dbReference type="PROSITE" id="PS00688">
    <property type="entry name" value="SIGMA54_INTERACT_3"/>
    <property type="match status" value="1"/>
</dbReference>
<dbReference type="GO" id="GO:0043565">
    <property type="term" value="F:sequence-specific DNA binding"/>
    <property type="evidence" value="ECO:0007669"/>
    <property type="project" value="InterPro"/>
</dbReference>
<evidence type="ECO:0000313" key="15">
    <source>
        <dbReference type="Proteomes" id="UP000199611"/>
    </source>
</evidence>
<dbReference type="CDD" id="cd00009">
    <property type="entry name" value="AAA"/>
    <property type="match status" value="1"/>
</dbReference>
<reference evidence="15" key="1">
    <citation type="submission" date="2016-10" db="EMBL/GenBank/DDBJ databases">
        <authorList>
            <person name="Varghese N."/>
            <person name="Submissions S."/>
        </authorList>
    </citation>
    <scope>NUCLEOTIDE SEQUENCE [LARGE SCALE GENOMIC DNA]</scope>
    <source>
        <strain evidence="15">DSM 9990</strain>
    </source>
</reference>
<gene>
    <name evidence="14" type="ORF">SAMN05660836_00991</name>
</gene>
<dbReference type="RefSeq" id="WP_245735265.1">
    <property type="nucleotide sequence ID" value="NZ_FOUU01000002.1"/>
</dbReference>
<keyword evidence="5" id="KW-0067">ATP-binding</keyword>
<evidence type="ECO:0000256" key="7">
    <source>
        <dbReference type="ARBA" id="ARBA00023015"/>
    </source>
</evidence>
<organism evidence="14 15">
    <name type="scientific">Thermodesulforhabdus norvegica</name>
    <dbReference type="NCBI Taxonomy" id="39841"/>
    <lineage>
        <taxon>Bacteria</taxon>
        <taxon>Pseudomonadati</taxon>
        <taxon>Thermodesulfobacteriota</taxon>
        <taxon>Syntrophobacteria</taxon>
        <taxon>Syntrophobacterales</taxon>
        <taxon>Thermodesulforhabdaceae</taxon>
        <taxon>Thermodesulforhabdus</taxon>
    </lineage>
</organism>
<dbReference type="GO" id="GO:0006355">
    <property type="term" value="P:regulation of DNA-templated transcription"/>
    <property type="evidence" value="ECO:0007669"/>
    <property type="project" value="InterPro"/>
</dbReference>
<dbReference type="InterPro" id="IPR025944">
    <property type="entry name" value="Sigma_54_int_dom_CS"/>
</dbReference>
<evidence type="ECO:0000256" key="1">
    <source>
        <dbReference type="ARBA" id="ARBA00004496"/>
    </source>
</evidence>
<dbReference type="InterPro" id="IPR003593">
    <property type="entry name" value="AAA+_ATPase"/>
</dbReference>
<proteinExistence type="predicted"/>
<dbReference type="InterPro" id="IPR011006">
    <property type="entry name" value="CheY-like_superfamily"/>
</dbReference>
<dbReference type="SMART" id="SM00448">
    <property type="entry name" value="REC"/>
    <property type="match status" value="1"/>
</dbReference>
<dbReference type="InterPro" id="IPR002078">
    <property type="entry name" value="Sigma_54_int"/>
</dbReference>
<keyword evidence="4" id="KW-0547">Nucleotide-binding</keyword>
<dbReference type="PROSITE" id="PS50110">
    <property type="entry name" value="RESPONSE_REGULATORY"/>
    <property type="match status" value="1"/>
</dbReference>
<feature type="domain" description="Response regulatory" evidence="13">
    <location>
        <begin position="5"/>
        <end position="119"/>
    </location>
</feature>
<dbReference type="Pfam" id="PF00158">
    <property type="entry name" value="Sigma54_activat"/>
    <property type="match status" value="1"/>
</dbReference>
<accession>A0A1I4SJB8</accession>
<dbReference type="InterPro" id="IPR002197">
    <property type="entry name" value="HTH_Fis"/>
</dbReference>
<dbReference type="AlphaFoldDB" id="A0A1I4SJB8"/>
<dbReference type="GO" id="GO:0000160">
    <property type="term" value="P:phosphorelay signal transduction system"/>
    <property type="evidence" value="ECO:0007669"/>
    <property type="project" value="UniProtKB-KW"/>
</dbReference>
<keyword evidence="15" id="KW-1185">Reference proteome</keyword>
<dbReference type="SMART" id="SM00382">
    <property type="entry name" value="AAA"/>
    <property type="match status" value="1"/>
</dbReference>
<dbReference type="InterPro" id="IPR001789">
    <property type="entry name" value="Sig_transdc_resp-reg_receiver"/>
</dbReference>
<evidence type="ECO:0000256" key="10">
    <source>
        <dbReference type="ARBA" id="ARBA00023163"/>
    </source>
</evidence>
<keyword evidence="3 11" id="KW-0597">Phosphoprotein</keyword>
<keyword evidence="6" id="KW-0902">Two-component regulatory system</keyword>
<evidence type="ECO:0000256" key="8">
    <source>
        <dbReference type="ARBA" id="ARBA00023125"/>
    </source>
</evidence>
<dbReference type="InterPro" id="IPR058031">
    <property type="entry name" value="AAA_lid_NorR"/>
</dbReference>
<dbReference type="SUPFAM" id="SSF52172">
    <property type="entry name" value="CheY-like"/>
    <property type="match status" value="1"/>
</dbReference>
<keyword evidence="7" id="KW-0805">Transcription regulation</keyword>
<dbReference type="PROSITE" id="PS50045">
    <property type="entry name" value="SIGMA54_INTERACT_4"/>
    <property type="match status" value="1"/>
</dbReference>
<dbReference type="Pfam" id="PF00072">
    <property type="entry name" value="Response_reg"/>
    <property type="match status" value="1"/>
</dbReference>
<dbReference type="PROSITE" id="PS00675">
    <property type="entry name" value="SIGMA54_INTERACT_1"/>
    <property type="match status" value="1"/>
</dbReference>
<dbReference type="Gene3D" id="3.40.50.2300">
    <property type="match status" value="1"/>
</dbReference>
<dbReference type="STRING" id="39841.SAMN05660836_00991"/>
<dbReference type="Pfam" id="PF25601">
    <property type="entry name" value="AAA_lid_14"/>
    <property type="match status" value="1"/>
</dbReference>
<dbReference type="InterPro" id="IPR027417">
    <property type="entry name" value="P-loop_NTPase"/>
</dbReference>
<dbReference type="InterPro" id="IPR009057">
    <property type="entry name" value="Homeodomain-like_sf"/>
</dbReference>
<protein>
    <submittedName>
        <fullName evidence="14">Two component, sigma54 specific, transcriptional regulator, Fis family</fullName>
    </submittedName>
</protein>
<feature type="domain" description="Sigma-54 factor interaction" evidence="12">
    <location>
        <begin position="144"/>
        <end position="373"/>
    </location>
</feature>
<evidence type="ECO:0000313" key="14">
    <source>
        <dbReference type="EMBL" id="SFM64451.1"/>
    </source>
</evidence>
<dbReference type="PRINTS" id="PR01590">
    <property type="entry name" value="HTHFIS"/>
</dbReference>
<evidence type="ECO:0000256" key="5">
    <source>
        <dbReference type="ARBA" id="ARBA00022840"/>
    </source>
</evidence>
<dbReference type="InterPro" id="IPR025943">
    <property type="entry name" value="Sigma_54_int_dom_ATP-bd_2"/>
</dbReference>
<dbReference type="GO" id="GO:0005524">
    <property type="term" value="F:ATP binding"/>
    <property type="evidence" value="ECO:0007669"/>
    <property type="project" value="UniProtKB-KW"/>
</dbReference>
<evidence type="ECO:0000256" key="11">
    <source>
        <dbReference type="PROSITE-ProRule" id="PRU00169"/>
    </source>
</evidence>
<evidence type="ECO:0000256" key="2">
    <source>
        <dbReference type="ARBA" id="ARBA00022490"/>
    </source>
</evidence>
<dbReference type="FunFam" id="1.10.8.60:FF:000014">
    <property type="entry name" value="DNA-binding transcriptional regulator NtrC"/>
    <property type="match status" value="1"/>
</dbReference>
<comment type="subcellular location">
    <subcellularLocation>
        <location evidence="1">Cytoplasm</location>
    </subcellularLocation>
</comment>
<feature type="modified residue" description="4-aspartylphosphate" evidence="11">
    <location>
        <position position="54"/>
    </location>
</feature>
<dbReference type="Gene3D" id="1.10.8.60">
    <property type="match status" value="1"/>
</dbReference>
<keyword evidence="8" id="KW-0238">DNA-binding</keyword>
<evidence type="ECO:0000256" key="6">
    <source>
        <dbReference type="ARBA" id="ARBA00023012"/>
    </source>
</evidence>